<evidence type="ECO:0000313" key="4">
    <source>
        <dbReference type="EMBL" id="SPD72412.1"/>
    </source>
</evidence>
<dbReference type="Pfam" id="PF14870">
    <property type="entry name" value="PSII_BNR"/>
    <property type="match status" value="1"/>
</dbReference>
<sequence length="344" mass="37942">MARKLINVFLLLEWWVLLLTAAEVFAQSHDPINDDNSNWFRCKGCSQLLAQSRDPLYDVCFIGKRLISVGYHGAILMSDDGGNKWERIPIGSKEALASLCFPDSEHGWAVGSHGTIITTSDGGLVWKPQNSGTSKYLFGVYFVNPQKGWVVGDSGTILYTSDGGDHWQAQESGETESMLEGVRFLDEDRGFVVGEFGTILSTSDGGNNWTSVFKREEEILDIDVIQKMRATLYSLDFLDDRIGVAVGVGGCIVRTQDGGTTWEEVSSPTTNHLYRVKSINGDLYAVGLRGTLVSSLNQGQTWRLHSLPPEVSLFWYYGIAGEPKEIFLAGENGEILKLATGIRK</sequence>
<dbReference type="EMBL" id="OJIN01000039">
    <property type="protein sequence ID" value="SPD72412.1"/>
    <property type="molecule type" value="Genomic_DNA"/>
</dbReference>
<evidence type="ECO:0000259" key="3">
    <source>
        <dbReference type="Pfam" id="PF14870"/>
    </source>
</evidence>
<dbReference type="Gene3D" id="2.130.10.10">
    <property type="entry name" value="YVTN repeat-like/Quinoprotein amine dehydrogenase"/>
    <property type="match status" value="2"/>
</dbReference>
<proteinExistence type="predicted"/>
<dbReference type="InterPro" id="IPR028203">
    <property type="entry name" value="PSII_CF48-like_dom"/>
</dbReference>
<dbReference type="GO" id="GO:0015979">
    <property type="term" value="P:photosynthesis"/>
    <property type="evidence" value="ECO:0007669"/>
    <property type="project" value="UniProtKB-KW"/>
</dbReference>
<dbReference type="PANTHER" id="PTHR47199:SF2">
    <property type="entry name" value="PHOTOSYSTEM II STABILITY_ASSEMBLY FACTOR HCF136, CHLOROPLASTIC"/>
    <property type="match status" value="1"/>
</dbReference>
<feature type="domain" description="Photosynthesis system II assembly factor Ycf48/Hcf136-like" evidence="3">
    <location>
        <begin position="126"/>
        <end position="212"/>
    </location>
</feature>
<evidence type="ECO:0000256" key="1">
    <source>
        <dbReference type="ARBA" id="ARBA00022531"/>
    </source>
</evidence>
<gene>
    <name evidence="4" type="ORF">PITCH_A1330025</name>
</gene>
<dbReference type="GO" id="GO:0009523">
    <property type="term" value="C:photosystem II"/>
    <property type="evidence" value="ECO:0007669"/>
    <property type="project" value="UniProtKB-KW"/>
</dbReference>
<evidence type="ECO:0000256" key="2">
    <source>
        <dbReference type="ARBA" id="ARBA00023276"/>
    </source>
</evidence>
<dbReference type="AlphaFoldDB" id="A0A445MSK4"/>
<dbReference type="PANTHER" id="PTHR47199">
    <property type="entry name" value="PHOTOSYSTEM II STABILITY/ASSEMBLY FACTOR HCF136, CHLOROPLASTIC"/>
    <property type="match status" value="1"/>
</dbReference>
<dbReference type="SUPFAM" id="SSF50939">
    <property type="entry name" value="Sialidases"/>
    <property type="match status" value="1"/>
</dbReference>
<keyword evidence="2" id="KW-0604">Photosystem II</keyword>
<reference evidence="4" key="1">
    <citation type="submission" date="2018-01" db="EMBL/GenBank/DDBJ databases">
        <authorList>
            <person name="Regsiter A."/>
            <person name="William W."/>
        </authorList>
    </citation>
    <scope>NUCLEOTIDE SEQUENCE</scope>
    <source>
        <strain evidence="4">TRIP AH-1</strain>
    </source>
</reference>
<organism evidence="4">
    <name type="scientific">uncultured Desulfobacterium sp</name>
    <dbReference type="NCBI Taxonomy" id="201089"/>
    <lineage>
        <taxon>Bacteria</taxon>
        <taxon>Pseudomonadati</taxon>
        <taxon>Thermodesulfobacteriota</taxon>
        <taxon>Desulfobacteria</taxon>
        <taxon>Desulfobacterales</taxon>
        <taxon>Desulfobacteriaceae</taxon>
        <taxon>Desulfobacterium</taxon>
        <taxon>environmental samples</taxon>
    </lineage>
</organism>
<accession>A0A445MSK4</accession>
<protein>
    <recommendedName>
        <fullName evidence="3">Photosynthesis system II assembly factor Ycf48/Hcf136-like domain-containing protein</fullName>
    </recommendedName>
</protein>
<keyword evidence="1" id="KW-0602">Photosynthesis</keyword>
<dbReference type="InterPro" id="IPR036278">
    <property type="entry name" value="Sialidase_sf"/>
</dbReference>
<dbReference type="InterPro" id="IPR015943">
    <property type="entry name" value="WD40/YVTN_repeat-like_dom_sf"/>
</dbReference>
<name>A0A445MSK4_9BACT</name>